<dbReference type="RefSeq" id="WP_190314354.1">
    <property type="nucleotide sequence ID" value="NZ_JACNYL010000003.1"/>
</dbReference>
<protein>
    <recommendedName>
        <fullName evidence="3">Gliding motility-associated lipoprotein GldD</fullName>
    </recommendedName>
</protein>
<organism evidence="1 2">
    <name type="scientific">Sphingobacterium chuzhouense</name>
    <dbReference type="NCBI Taxonomy" id="1742264"/>
    <lineage>
        <taxon>Bacteria</taxon>
        <taxon>Pseudomonadati</taxon>
        <taxon>Bacteroidota</taxon>
        <taxon>Sphingobacteriia</taxon>
        <taxon>Sphingobacteriales</taxon>
        <taxon>Sphingobacteriaceae</taxon>
        <taxon>Sphingobacterium</taxon>
    </lineage>
</organism>
<proteinExistence type="predicted"/>
<keyword evidence="2" id="KW-1185">Reference proteome</keyword>
<dbReference type="EMBL" id="JACNYL010000003">
    <property type="protein sequence ID" value="MBD1422646.1"/>
    <property type="molecule type" value="Genomic_DNA"/>
</dbReference>
<evidence type="ECO:0000313" key="2">
    <source>
        <dbReference type="Proteomes" id="UP000651112"/>
    </source>
</evidence>
<dbReference type="PROSITE" id="PS51257">
    <property type="entry name" value="PROKAR_LIPOPROTEIN"/>
    <property type="match status" value="1"/>
</dbReference>
<accession>A0ABR7XUC3</accession>
<name>A0ABR7XUC3_9SPHI</name>
<evidence type="ECO:0008006" key="3">
    <source>
        <dbReference type="Google" id="ProtNLM"/>
    </source>
</evidence>
<gene>
    <name evidence="1" type="ORF">H8B21_13800</name>
</gene>
<reference evidence="1 2" key="1">
    <citation type="submission" date="2020-08" db="EMBL/GenBank/DDBJ databases">
        <title>Sphingobacterium sp. DN00404 isolated from aquaculture water.</title>
        <authorList>
            <person name="Zhang M."/>
        </authorList>
    </citation>
    <scope>NUCLEOTIDE SEQUENCE [LARGE SCALE GENOMIC DNA]</scope>
    <source>
        <strain evidence="1 2">KCTC 42746</strain>
    </source>
</reference>
<sequence>MRFITVILAFFLTVSCRERTRDFGAFSLKIPSSWQYIPQKGIDSYVGLIAIDSKDTLFFDYGPYSSNLISGTLDEMFEMDTIPMSSEEFENISSYYFSFQEGNLRDSVHLKPYLIERYKDTVIQHFPAIKVNPKIIGTGKTGIFVDSIWYTEPHDGIYRMTKRFCLVGHNLSEINHKALLKAIASLKFKESKSR</sequence>
<evidence type="ECO:0000313" key="1">
    <source>
        <dbReference type="EMBL" id="MBD1422646.1"/>
    </source>
</evidence>
<comment type="caution">
    <text evidence="1">The sequence shown here is derived from an EMBL/GenBank/DDBJ whole genome shotgun (WGS) entry which is preliminary data.</text>
</comment>
<dbReference type="Proteomes" id="UP000651112">
    <property type="component" value="Unassembled WGS sequence"/>
</dbReference>